<keyword evidence="1" id="KW-0472">Membrane</keyword>
<comment type="caution">
    <text evidence="3">The sequence shown here is derived from an EMBL/GenBank/DDBJ whole genome shotgun (WGS) entry which is preliminary data.</text>
</comment>
<dbReference type="Proteomes" id="UP000283880">
    <property type="component" value="Unassembled WGS sequence"/>
</dbReference>
<evidence type="ECO:0000259" key="2">
    <source>
        <dbReference type="Pfam" id="PF07331"/>
    </source>
</evidence>
<evidence type="ECO:0000256" key="1">
    <source>
        <dbReference type="SAM" id="Phobius"/>
    </source>
</evidence>
<organism evidence="3 4">
    <name type="scientific">Enterocloster asparagiformis</name>
    <dbReference type="NCBI Taxonomy" id="333367"/>
    <lineage>
        <taxon>Bacteria</taxon>
        <taxon>Bacillati</taxon>
        <taxon>Bacillota</taxon>
        <taxon>Clostridia</taxon>
        <taxon>Lachnospirales</taxon>
        <taxon>Lachnospiraceae</taxon>
        <taxon>Enterocloster</taxon>
    </lineage>
</organism>
<keyword evidence="1" id="KW-0812">Transmembrane</keyword>
<evidence type="ECO:0000313" key="3">
    <source>
        <dbReference type="EMBL" id="RGX26639.1"/>
    </source>
</evidence>
<dbReference type="RefSeq" id="WP_007717817.1">
    <property type="nucleotide sequence ID" value="NZ_JAWRJJ010000163.1"/>
</dbReference>
<dbReference type="AlphaFoldDB" id="A0A413FBP3"/>
<gene>
    <name evidence="3" type="ORF">DWV29_18870</name>
</gene>
<feature type="transmembrane region" description="Helical" evidence="1">
    <location>
        <begin position="39"/>
        <end position="58"/>
    </location>
</feature>
<feature type="transmembrane region" description="Helical" evidence="1">
    <location>
        <begin position="7"/>
        <end position="27"/>
    </location>
</feature>
<name>A0A413FBP3_9FIRM</name>
<dbReference type="Pfam" id="PF07331">
    <property type="entry name" value="TctB"/>
    <property type="match status" value="1"/>
</dbReference>
<dbReference type="EMBL" id="QSBM01000015">
    <property type="protein sequence ID" value="RGX26639.1"/>
    <property type="molecule type" value="Genomic_DNA"/>
</dbReference>
<accession>A0A413FBP3</accession>
<protein>
    <submittedName>
        <fullName evidence="3">Tripartite tricarboxylate transporter TctB family protein</fullName>
    </submittedName>
</protein>
<dbReference type="InterPro" id="IPR009936">
    <property type="entry name" value="DUF1468"/>
</dbReference>
<feature type="transmembrane region" description="Helical" evidence="1">
    <location>
        <begin position="92"/>
        <end position="118"/>
    </location>
</feature>
<evidence type="ECO:0000313" key="4">
    <source>
        <dbReference type="Proteomes" id="UP000283880"/>
    </source>
</evidence>
<sequence length="169" mass="18967">MAGDIAVCALLILFCLFCLFNLMFGMGNVMDYDPMGPRAWPVFLLVLLIALLALNIFLSLRAARRQTAAGEAARTEHAGDGRKLQKLAWSALGMFVYITLMDKIGFVFSTPLFVAYYMTLLGNRSWKMRLLTAALSTAALYILFSRFLQVPLPRGYGIFRDLSLFFETL</sequence>
<proteinExistence type="predicted"/>
<feature type="transmembrane region" description="Helical" evidence="1">
    <location>
        <begin position="130"/>
        <end position="148"/>
    </location>
</feature>
<reference evidence="3 4" key="1">
    <citation type="submission" date="2018-08" db="EMBL/GenBank/DDBJ databases">
        <title>A genome reference for cultivated species of the human gut microbiota.</title>
        <authorList>
            <person name="Zou Y."/>
            <person name="Xue W."/>
            <person name="Luo G."/>
        </authorList>
    </citation>
    <scope>NUCLEOTIDE SEQUENCE [LARGE SCALE GENOMIC DNA]</scope>
    <source>
        <strain evidence="3 4">AF04-15</strain>
    </source>
</reference>
<feature type="domain" description="DUF1468" evidence="2">
    <location>
        <begin position="7"/>
        <end position="153"/>
    </location>
</feature>
<keyword evidence="1" id="KW-1133">Transmembrane helix</keyword>
<dbReference type="OrthoDB" id="1957156at2"/>